<name>A0A2Z6NL67_TRISU</name>
<sequence length="195" mass="18075">MHRMLNTTRIATAPTAIPTTTPVEILDEEDGGDGGDLDEGGVGLRSELGGVLVEGGDGGLGVVPLPGVVDGGDGGELDGGVVDGVVGAGGEIEGVAGGGADGVVGDGFEGVAGGGAEGVAGGGDDGTAGGGDEGVAGGGEEGVAGGGAEGVDGGGAVALPAGGDDGAGAVDIAENYEKKFKNLYELTKGVTENED</sequence>
<dbReference type="AlphaFoldDB" id="A0A2Z6NL67"/>
<feature type="region of interest" description="Disordered" evidence="1">
    <location>
        <begin position="115"/>
        <end position="168"/>
    </location>
</feature>
<protein>
    <submittedName>
        <fullName evidence="2">Uncharacterized protein</fullName>
    </submittedName>
</protein>
<keyword evidence="3" id="KW-1185">Reference proteome</keyword>
<dbReference type="Proteomes" id="UP000242715">
    <property type="component" value="Unassembled WGS sequence"/>
</dbReference>
<dbReference type="EMBL" id="DF973661">
    <property type="protein sequence ID" value="GAU37210.1"/>
    <property type="molecule type" value="Genomic_DNA"/>
</dbReference>
<evidence type="ECO:0000256" key="1">
    <source>
        <dbReference type="SAM" id="MobiDB-lite"/>
    </source>
</evidence>
<gene>
    <name evidence="2" type="ORF">TSUD_144440</name>
</gene>
<organism evidence="2 3">
    <name type="scientific">Trifolium subterraneum</name>
    <name type="common">Subterranean clover</name>
    <dbReference type="NCBI Taxonomy" id="3900"/>
    <lineage>
        <taxon>Eukaryota</taxon>
        <taxon>Viridiplantae</taxon>
        <taxon>Streptophyta</taxon>
        <taxon>Embryophyta</taxon>
        <taxon>Tracheophyta</taxon>
        <taxon>Spermatophyta</taxon>
        <taxon>Magnoliopsida</taxon>
        <taxon>eudicotyledons</taxon>
        <taxon>Gunneridae</taxon>
        <taxon>Pentapetalae</taxon>
        <taxon>rosids</taxon>
        <taxon>fabids</taxon>
        <taxon>Fabales</taxon>
        <taxon>Fabaceae</taxon>
        <taxon>Papilionoideae</taxon>
        <taxon>50 kb inversion clade</taxon>
        <taxon>NPAAA clade</taxon>
        <taxon>Hologalegina</taxon>
        <taxon>IRL clade</taxon>
        <taxon>Trifolieae</taxon>
        <taxon>Trifolium</taxon>
    </lineage>
</organism>
<evidence type="ECO:0000313" key="2">
    <source>
        <dbReference type="EMBL" id="GAU37210.1"/>
    </source>
</evidence>
<evidence type="ECO:0000313" key="3">
    <source>
        <dbReference type="Proteomes" id="UP000242715"/>
    </source>
</evidence>
<reference evidence="3" key="1">
    <citation type="journal article" date="2017" name="Front. Plant Sci.">
        <title>Climate Clever Clovers: New Paradigm to Reduce the Environmental Footprint of Ruminants by Breeding Low Methanogenic Forages Utilizing Haplotype Variation.</title>
        <authorList>
            <person name="Kaur P."/>
            <person name="Appels R."/>
            <person name="Bayer P.E."/>
            <person name="Keeble-Gagnere G."/>
            <person name="Wang J."/>
            <person name="Hirakawa H."/>
            <person name="Shirasawa K."/>
            <person name="Vercoe P."/>
            <person name="Stefanova K."/>
            <person name="Durmic Z."/>
            <person name="Nichols P."/>
            <person name="Revell C."/>
            <person name="Isobe S.N."/>
            <person name="Edwards D."/>
            <person name="Erskine W."/>
        </authorList>
    </citation>
    <scope>NUCLEOTIDE SEQUENCE [LARGE SCALE GENOMIC DNA]</scope>
    <source>
        <strain evidence="3">cv. Daliak</strain>
    </source>
</reference>
<feature type="compositionally biased region" description="Gly residues" evidence="1">
    <location>
        <begin position="115"/>
        <end position="156"/>
    </location>
</feature>
<feature type="compositionally biased region" description="Low complexity" evidence="1">
    <location>
        <begin position="157"/>
        <end position="168"/>
    </location>
</feature>
<proteinExistence type="predicted"/>
<accession>A0A2Z6NL67</accession>